<dbReference type="InParanoid" id="E9I7Z1"/>
<evidence type="ECO:0000313" key="2">
    <source>
        <dbReference type="Proteomes" id="UP000000305"/>
    </source>
</evidence>
<reference evidence="1 2" key="1">
    <citation type="journal article" date="2011" name="Science">
        <title>The ecoresponsive genome of Daphnia pulex.</title>
        <authorList>
            <person name="Colbourne J.K."/>
            <person name="Pfrender M.E."/>
            <person name="Gilbert D."/>
            <person name="Thomas W.K."/>
            <person name="Tucker A."/>
            <person name="Oakley T.H."/>
            <person name="Tokishita S."/>
            <person name="Aerts A."/>
            <person name="Arnold G.J."/>
            <person name="Basu M.K."/>
            <person name="Bauer D.J."/>
            <person name="Caceres C.E."/>
            <person name="Carmel L."/>
            <person name="Casola C."/>
            <person name="Choi J.H."/>
            <person name="Detter J.C."/>
            <person name="Dong Q."/>
            <person name="Dusheyko S."/>
            <person name="Eads B.D."/>
            <person name="Frohlich T."/>
            <person name="Geiler-Samerotte K.A."/>
            <person name="Gerlach D."/>
            <person name="Hatcher P."/>
            <person name="Jogdeo S."/>
            <person name="Krijgsveld J."/>
            <person name="Kriventseva E.V."/>
            <person name="Kultz D."/>
            <person name="Laforsch C."/>
            <person name="Lindquist E."/>
            <person name="Lopez J."/>
            <person name="Manak J.R."/>
            <person name="Muller J."/>
            <person name="Pangilinan J."/>
            <person name="Patwardhan R.P."/>
            <person name="Pitluck S."/>
            <person name="Pritham E.J."/>
            <person name="Rechtsteiner A."/>
            <person name="Rho M."/>
            <person name="Rogozin I.B."/>
            <person name="Sakarya O."/>
            <person name="Salamov A."/>
            <person name="Schaack S."/>
            <person name="Shapiro H."/>
            <person name="Shiga Y."/>
            <person name="Skalitzky C."/>
            <person name="Smith Z."/>
            <person name="Souvorov A."/>
            <person name="Sung W."/>
            <person name="Tang Z."/>
            <person name="Tsuchiya D."/>
            <person name="Tu H."/>
            <person name="Vos H."/>
            <person name="Wang M."/>
            <person name="Wolf Y.I."/>
            <person name="Yamagata H."/>
            <person name="Yamada T."/>
            <person name="Ye Y."/>
            <person name="Shaw J.R."/>
            <person name="Andrews J."/>
            <person name="Crease T.J."/>
            <person name="Tang H."/>
            <person name="Lucas S.M."/>
            <person name="Robertson H.M."/>
            <person name="Bork P."/>
            <person name="Koonin E.V."/>
            <person name="Zdobnov E.M."/>
            <person name="Grigoriev I.V."/>
            <person name="Lynch M."/>
            <person name="Boore J.L."/>
        </authorList>
    </citation>
    <scope>NUCLEOTIDE SEQUENCE [LARGE SCALE GENOMIC DNA]</scope>
</reference>
<organism evidence="1 2">
    <name type="scientific">Daphnia pulex</name>
    <name type="common">Water flea</name>
    <dbReference type="NCBI Taxonomy" id="6669"/>
    <lineage>
        <taxon>Eukaryota</taxon>
        <taxon>Metazoa</taxon>
        <taxon>Ecdysozoa</taxon>
        <taxon>Arthropoda</taxon>
        <taxon>Crustacea</taxon>
        <taxon>Branchiopoda</taxon>
        <taxon>Diplostraca</taxon>
        <taxon>Cladocera</taxon>
        <taxon>Anomopoda</taxon>
        <taxon>Daphniidae</taxon>
        <taxon>Daphnia</taxon>
    </lineage>
</organism>
<proteinExistence type="predicted"/>
<dbReference type="KEGG" id="dpx:DAPPUDRAFT_126394"/>
<keyword evidence="2" id="KW-1185">Reference proteome</keyword>
<accession>E9I7Z1</accession>
<name>E9I7Z1_DAPPU</name>
<protein>
    <submittedName>
        <fullName evidence="1">Uncharacterized protein</fullName>
    </submittedName>
</protein>
<dbReference type="EMBL" id="GL737626">
    <property type="protein sequence ID" value="EFX59889.1"/>
    <property type="molecule type" value="Genomic_DNA"/>
</dbReference>
<evidence type="ECO:0000313" key="1">
    <source>
        <dbReference type="EMBL" id="EFX59889.1"/>
    </source>
</evidence>
<dbReference type="HOGENOM" id="CLU_1451087_0_0_1"/>
<feature type="non-terminal residue" evidence="1">
    <location>
        <position position="1"/>
    </location>
</feature>
<dbReference type="AlphaFoldDB" id="E9I7Z1"/>
<sequence length="187" mass="21599">IQIPAYEHAIQVYGIQETEWMLCLDVNERLDVKQGSLLNLVKNHHEAAGLVLGVDCFDASIGDEIPPHELVIQSHHLTALEDNPQIHIEKTVFKPEKYQAFTWAPYRYLYKNHAKPVSISKREMRINRYLHRHEINFGKRKANIELDTGTIDDSTVQELLNEGYTIEEQGDSITKFVPDLLKLLKKI</sequence>
<dbReference type="Proteomes" id="UP000000305">
    <property type="component" value="Unassembled WGS sequence"/>
</dbReference>
<gene>
    <name evidence="1" type="ORF">DAPPUDRAFT_126394</name>
</gene>